<organism evidence="6 7">
    <name type="scientific">Fulvivirga sediminis</name>
    <dbReference type="NCBI Taxonomy" id="2803949"/>
    <lineage>
        <taxon>Bacteria</taxon>
        <taxon>Pseudomonadati</taxon>
        <taxon>Bacteroidota</taxon>
        <taxon>Cytophagia</taxon>
        <taxon>Cytophagales</taxon>
        <taxon>Fulvivirgaceae</taxon>
        <taxon>Fulvivirga</taxon>
    </lineage>
</organism>
<evidence type="ECO:0000256" key="3">
    <source>
        <dbReference type="ARBA" id="ARBA00022989"/>
    </source>
</evidence>
<comment type="subcellular location">
    <subcellularLocation>
        <location evidence="1">Cell membrane</location>
        <topology evidence="1">Multi-pass membrane protein</topology>
    </subcellularLocation>
</comment>
<evidence type="ECO:0000256" key="4">
    <source>
        <dbReference type="ARBA" id="ARBA00023136"/>
    </source>
</evidence>
<protein>
    <submittedName>
        <fullName evidence="6">DUF983 domain-containing protein</fullName>
    </submittedName>
</protein>
<keyword evidence="3 5" id="KW-1133">Transmembrane helix</keyword>
<dbReference type="SUPFAM" id="SSF90123">
    <property type="entry name" value="ABC transporter transmembrane region"/>
    <property type="match status" value="1"/>
</dbReference>
<evidence type="ECO:0000256" key="1">
    <source>
        <dbReference type="ARBA" id="ARBA00004651"/>
    </source>
</evidence>
<name>A0A937F422_9BACT</name>
<dbReference type="RefSeq" id="WP_202243650.1">
    <property type="nucleotide sequence ID" value="NZ_JAESIY010000003.1"/>
</dbReference>
<dbReference type="GO" id="GO:0005524">
    <property type="term" value="F:ATP binding"/>
    <property type="evidence" value="ECO:0007669"/>
    <property type="project" value="InterPro"/>
</dbReference>
<keyword evidence="7" id="KW-1185">Reference proteome</keyword>
<comment type="caution">
    <text evidence="6">The sequence shown here is derived from an EMBL/GenBank/DDBJ whole genome shotgun (WGS) entry which is preliminary data.</text>
</comment>
<sequence>MKELSALEAVAAGKCPRCRKGKMFKYPAYNLTKFTEMNEECEHCHLKFEREPGFFIGAMYVSYAFSVALFVTVGVGLSVLGDFSLTTYVLSTTASVLLLLPILFRYSRIIFLHAFGGVKYQPDVLATNDKSS</sequence>
<dbReference type="InterPro" id="IPR009325">
    <property type="entry name" value="DUF983"/>
</dbReference>
<evidence type="ECO:0000256" key="5">
    <source>
        <dbReference type="SAM" id="Phobius"/>
    </source>
</evidence>
<evidence type="ECO:0000313" key="7">
    <source>
        <dbReference type="Proteomes" id="UP000659388"/>
    </source>
</evidence>
<keyword evidence="4 5" id="KW-0472">Membrane</keyword>
<dbReference type="Proteomes" id="UP000659388">
    <property type="component" value="Unassembled WGS sequence"/>
</dbReference>
<dbReference type="GO" id="GO:0005886">
    <property type="term" value="C:plasma membrane"/>
    <property type="evidence" value="ECO:0007669"/>
    <property type="project" value="UniProtKB-SubCell"/>
</dbReference>
<keyword evidence="2 5" id="KW-0812">Transmembrane</keyword>
<dbReference type="Pfam" id="PF06170">
    <property type="entry name" value="DUF983"/>
    <property type="match status" value="1"/>
</dbReference>
<dbReference type="InterPro" id="IPR036640">
    <property type="entry name" value="ABC1_TM_sf"/>
</dbReference>
<gene>
    <name evidence="6" type="ORF">JL102_07490</name>
</gene>
<dbReference type="EMBL" id="JAESIY010000003">
    <property type="protein sequence ID" value="MBL3655967.1"/>
    <property type="molecule type" value="Genomic_DNA"/>
</dbReference>
<evidence type="ECO:0000313" key="6">
    <source>
        <dbReference type="EMBL" id="MBL3655967.1"/>
    </source>
</evidence>
<accession>A0A937F422</accession>
<feature type="transmembrane region" description="Helical" evidence="5">
    <location>
        <begin position="54"/>
        <end position="79"/>
    </location>
</feature>
<feature type="transmembrane region" description="Helical" evidence="5">
    <location>
        <begin position="85"/>
        <end position="104"/>
    </location>
</feature>
<reference evidence="6" key="1">
    <citation type="submission" date="2021-01" db="EMBL/GenBank/DDBJ databases">
        <title>Fulvivirga kasyanovii gen. nov., sp nov., a novel member of the phylum Bacteroidetes isolated from seawater in a mussel farm.</title>
        <authorList>
            <person name="Zhao L.-H."/>
            <person name="Wang Z.-J."/>
        </authorList>
    </citation>
    <scope>NUCLEOTIDE SEQUENCE</scope>
    <source>
        <strain evidence="6">2943</strain>
    </source>
</reference>
<proteinExistence type="predicted"/>
<evidence type="ECO:0000256" key="2">
    <source>
        <dbReference type="ARBA" id="ARBA00022692"/>
    </source>
</evidence>
<dbReference type="AlphaFoldDB" id="A0A937F422"/>